<dbReference type="PANTHER" id="PTHR28004:SF2">
    <property type="entry name" value="D-SERINE DEHYDRATASE"/>
    <property type="match status" value="1"/>
</dbReference>
<dbReference type="InterPro" id="IPR029066">
    <property type="entry name" value="PLP-binding_barrel"/>
</dbReference>
<dbReference type="InterPro" id="IPR051466">
    <property type="entry name" value="D-amino_acid_metab_enzyme"/>
</dbReference>
<dbReference type="InterPro" id="IPR001608">
    <property type="entry name" value="Ala_racemase_N"/>
</dbReference>
<comment type="caution">
    <text evidence="2">The sequence shown here is derived from an EMBL/GenBank/DDBJ whole genome shotgun (WGS) entry which is preliminary data.</text>
</comment>
<keyword evidence="3" id="KW-1185">Reference proteome</keyword>
<dbReference type="GO" id="GO:0008721">
    <property type="term" value="F:D-serine ammonia-lyase activity"/>
    <property type="evidence" value="ECO:0007669"/>
    <property type="project" value="TreeGrafter"/>
</dbReference>
<gene>
    <name evidence="2" type="ORF">N864_01280</name>
</gene>
<dbReference type="GO" id="GO:0036088">
    <property type="term" value="P:D-serine catabolic process"/>
    <property type="evidence" value="ECO:0007669"/>
    <property type="project" value="TreeGrafter"/>
</dbReference>
<dbReference type="SUPFAM" id="SSF51419">
    <property type="entry name" value="PLP-binding barrel"/>
    <property type="match status" value="1"/>
</dbReference>
<dbReference type="PANTHER" id="PTHR28004">
    <property type="entry name" value="ZGC:162816-RELATED"/>
    <property type="match status" value="1"/>
</dbReference>
<evidence type="ECO:0000313" key="2">
    <source>
        <dbReference type="EMBL" id="EWT05963.1"/>
    </source>
</evidence>
<accession>W9GMA3</accession>
<sequence>MAHPAIAPRLSAAVRGHRLPAAVVDVDTFDRNATTLVGLAHGKPIRVATKSLRVRSLIERVLERPGFAGLMCYSLEEALTWARAGHRDVLVAYPSVDVPSLERLSADPALTAAVTLMVDSVEHVDFLARHAAGTRRLRVAVDVDASLRIGPAHLGVRRSPTRTAADVQQVIRRAQAHHLDVVGLMVYDAQIAGLPDSALTRPVKARSHRELTGRRREIVAAARQLADLEFVNGGGTGSLARTGGDAALTELAAGSGLFAPTLFDGYDSLSLEPAAVFGLPVVRRPAADVVTVFSGGYIASGPPGWDRVPAPLPEQEVRLLRTEGAGEVQTPLRGPGARRLRLGDPVWFRHAKAGELAERFTQVLLMERGRIVGSAPTYRGEGLCLG</sequence>
<dbReference type="Proteomes" id="UP000019494">
    <property type="component" value="Unassembled WGS sequence"/>
</dbReference>
<name>W9GMA3_9MICO</name>
<organism evidence="2 3">
    <name type="scientific">Intrasporangium chromatireducens Q5-1</name>
    <dbReference type="NCBI Taxonomy" id="584657"/>
    <lineage>
        <taxon>Bacteria</taxon>
        <taxon>Bacillati</taxon>
        <taxon>Actinomycetota</taxon>
        <taxon>Actinomycetes</taxon>
        <taxon>Micrococcales</taxon>
        <taxon>Intrasporangiaceae</taxon>
        <taxon>Intrasporangium</taxon>
    </lineage>
</organism>
<dbReference type="RefSeq" id="WP_034716365.1">
    <property type="nucleotide sequence ID" value="NZ_AWQS01000074.1"/>
</dbReference>
<dbReference type="Gene3D" id="3.20.20.10">
    <property type="entry name" value="Alanine racemase"/>
    <property type="match status" value="1"/>
</dbReference>
<evidence type="ECO:0000259" key="1">
    <source>
        <dbReference type="Pfam" id="PF01168"/>
    </source>
</evidence>
<dbReference type="Pfam" id="PF01168">
    <property type="entry name" value="Ala_racemase_N"/>
    <property type="match status" value="1"/>
</dbReference>
<evidence type="ECO:0000313" key="3">
    <source>
        <dbReference type="Proteomes" id="UP000019494"/>
    </source>
</evidence>
<reference evidence="3" key="1">
    <citation type="submission" date="2013-08" db="EMBL/GenBank/DDBJ databases">
        <title>Intrasporangium oryzae NRRL B-24470.</title>
        <authorList>
            <person name="Liu H."/>
            <person name="Wang G."/>
        </authorList>
    </citation>
    <scope>NUCLEOTIDE SEQUENCE [LARGE SCALE GENOMIC DNA]</scope>
    <source>
        <strain evidence="3">Q5-1</strain>
    </source>
</reference>
<dbReference type="EMBL" id="AWQS01000074">
    <property type="protein sequence ID" value="EWT05963.1"/>
    <property type="molecule type" value="Genomic_DNA"/>
</dbReference>
<feature type="domain" description="Alanine racemase N-terminal" evidence="1">
    <location>
        <begin position="24"/>
        <end position="258"/>
    </location>
</feature>
<dbReference type="PATRIC" id="fig|584657.3.peg.2134"/>
<proteinExistence type="predicted"/>
<protein>
    <submittedName>
        <fullName evidence="2">Alanine racemase</fullName>
    </submittedName>
</protein>
<dbReference type="AlphaFoldDB" id="W9GMA3"/>
<dbReference type="OrthoDB" id="2445260at2"/>